<evidence type="ECO:0000256" key="1">
    <source>
        <dbReference type="ARBA" id="ARBA00001968"/>
    </source>
</evidence>
<dbReference type="SUPFAM" id="SSF52972">
    <property type="entry name" value="ITPase-like"/>
    <property type="match status" value="1"/>
</dbReference>
<comment type="catalytic activity">
    <reaction evidence="4">
        <text>dTTP + H2O = dTMP + diphosphate + H(+)</text>
        <dbReference type="Rhea" id="RHEA:28534"/>
        <dbReference type="ChEBI" id="CHEBI:15377"/>
        <dbReference type="ChEBI" id="CHEBI:15378"/>
        <dbReference type="ChEBI" id="CHEBI:33019"/>
        <dbReference type="ChEBI" id="CHEBI:37568"/>
        <dbReference type="ChEBI" id="CHEBI:63528"/>
        <dbReference type="EC" id="3.6.1.9"/>
    </reaction>
</comment>
<dbReference type="InterPro" id="IPR029001">
    <property type="entry name" value="ITPase-like_fam"/>
</dbReference>
<reference evidence="5 6" key="1">
    <citation type="journal article" date="2007" name="Nat. Biotechnol.">
        <title>Genome sequence and identification of candidate vaccine antigens from the animal pathogen Dichelobacter nodosus.</title>
        <authorList>
            <person name="Myers G.S."/>
            <person name="Parker D."/>
            <person name="Al-Hasani K."/>
            <person name="Kennan R.M."/>
            <person name="Seemann T."/>
            <person name="Ren Q."/>
            <person name="Badger J.H."/>
            <person name="Selengut J.D."/>
            <person name="Deboy R.T."/>
            <person name="Tettelin H."/>
            <person name="Boyce J.D."/>
            <person name="McCarl V.P."/>
            <person name="Han X."/>
            <person name="Nelson W.C."/>
            <person name="Madupu R."/>
            <person name="Mohamoud Y."/>
            <person name="Holley T."/>
            <person name="Fedorova N."/>
            <person name="Khouri H."/>
            <person name="Bottomley S.P."/>
            <person name="Whittington R.J."/>
            <person name="Adler B."/>
            <person name="Songer J.G."/>
            <person name="Rood J.I."/>
            <person name="Paulsen I.T."/>
        </authorList>
    </citation>
    <scope>NUCLEOTIDE SEQUENCE [LARGE SCALE GENOMIC DNA]</scope>
    <source>
        <strain evidence="5 6">VCS1703A</strain>
    </source>
</reference>
<evidence type="ECO:0000256" key="3">
    <source>
        <dbReference type="ARBA" id="ARBA00023080"/>
    </source>
</evidence>
<feature type="site" description="Important for substrate specificity" evidence="4">
    <location>
        <position position="167"/>
    </location>
</feature>
<accession>A5EVP8</accession>
<evidence type="ECO:0000256" key="2">
    <source>
        <dbReference type="ARBA" id="ARBA00022801"/>
    </source>
</evidence>
<comment type="cofactor">
    <cofactor evidence="1 4">
        <name>a divalent metal cation</name>
        <dbReference type="ChEBI" id="CHEBI:60240"/>
    </cofactor>
</comment>
<dbReference type="eggNOG" id="COG0424">
    <property type="taxonomic scope" value="Bacteria"/>
</dbReference>
<evidence type="ECO:0000313" key="5">
    <source>
        <dbReference type="EMBL" id="ABQ13421.1"/>
    </source>
</evidence>
<dbReference type="AlphaFoldDB" id="A5EVP8"/>
<keyword evidence="3 4" id="KW-0546">Nucleotide metabolism</keyword>
<dbReference type="PIRSF" id="PIRSF006305">
    <property type="entry name" value="Maf"/>
    <property type="match status" value="1"/>
</dbReference>
<gene>
    <name evidence="5" type="primary">maf-1</name>
    <name evidence="5" type="ordered locus">DNO_0492</name>
</gene>
<dbReference type="RefSeq" id="WP_012030828.1">
    <property type="nucleotide sequence ID" value="NC_009446.1"/>
</dbReference>
<evidence type="ECO:0000313" key="6">
    <source>
        <dbReference type="Proteomes" id="UP000000248"/>
    </source>
</evidence>
<protein>
    <recommendedName>
        <fullName evidence="4">dTTP/UTP pyrophosphatase</fullName>
        <shortName evidence="4">dTTPase/UTPase</shortName>
        <ecNumber evidence="4">3.6.1.9</ecNumber>
    </recommendedName>
    <alternativeName>
        <fullName evidence="4">Nucleoside triphosphate pyrophosphatase</fullName>
    </alternativeName>
    <alternativeName>
        <fullName evidence="4">Nucleotide pyrophosphatase</fullName>
        <shortName evidence="4">Nucleotide PPase</shortName>
    </alternativeName>
</protein>
<proteinExistence type="inferred from homology"/>
<comment type="catalytic activity">
    <reaction evidence="4">
        <text>UTP + H2O = UMP + diphosphate + H(+)</text>
        <dbReference type="Rhea" id="RHEA:29395"/>
        <dbReference type="ChEBI" id="CHEBI:15377"/>
        <dbReference type="ChEBI" id="CHEBI:15378"/>
        <dbReference type="ChEBI" id="CHEBI:33019"/>
        <dbReference type="ChEBI" id="CHEBI:46398"/>
        <dbReference type="ChEBI" id="CHEBI:57865"/>
        <dbReference type="EC" id="3.6.1.9"/>
    </reaction>
</comment>
<dbReference type="GO" id="GO:0036218">
    <property type="term" value="F:dTTP diphosphatase activity"/>
    <property type="evidence" value="ECO:0007669"/>
    <property type="project" value="RHEA"/>
</dbReference>
<feature type="site" description="Important for substrate specificity" evidence="4">
    <location>
        <position position="27"/>
    </location>
</feature>
<dbReference type="OrthoDB" id="9807767at2"/>
<dbReference type="NCBIfam" id="TIGR00172">
    <property type="entry name" value="maf"/>
    <property type="match status" value="1"/>
</dbReference>
<evidence type="ECO:0000256" key="4">
    <source>
        <dbReference type="HAMAP-Rule" id="MF_00528"/>
    </source>
</evidence>
<dbReference type="PANTHER" id="PTHR43213:SF5">
    <property type="entry name" value="BIFUNCTIONAL DTTP_UTP PYROPHOSPHATASE_METHYLTRANSFERASE PROTEIN-RELATED"/>
    <property type="match status" value="1"/>
</dbReference>
<dbReference type="Pfam" id="PF02545">
    <property type="entry name" value="Maf"/>
    <property type="match status" value="1"/>
</dbReference>
<dbReference type="HAMAP" id="MF_00528">
    <property type="entry name" value="Maf"/>
    <property type="match status" value="1"/>
</dbReference>
<dbReference type="EMBL" id="CP000513">
    <property type="protein sequence ID" value="ABQ13421.1"/>
    <property type="molecule type" value="Genomic_DNA"/>
</dbReference>
<comment type="function">
    <text evidence="4">Nucleoside triphosphate pyrophosphatase that hydrolyzes dTTP and UTP. May have a dual role in cell division arrest and in preventing the incorporation of modified nucleotides into cellular nucleic acids.</text>
</comment>
<keyword evidence="2 4" id="KW-0378">Hydrolase</keyword>
<dbReference type="KEGG" id="dno:DNO_0492"/>
<feature type="site" description="Important for substrate specificity" evidence="4">
    <location>
        <position position="85"/>
    </location>
</feature>
<keyword evidence="4" id="KW-0963">Cytoplasm</keyword>
<comment type="similarity">
    <text evidence="4">Belongs to the Maf family. YhdE subfamily.</text>
</comment>
<keyword evidence="6" id="KW-1185">Reference proteome</keyword>
<dbReference type="GO" id="GO:0009117">
    <property type="term" value="P:nucleotide metabolic process"/>
    <property type="evidence" value="ECO:0007669"/>
    <property type="project" value="UniProtKB-KW"/>
</dbReference>
<dbReference type="Gene3D" id="3.90.950.10">
    <property type="match status" value="1"/>
</dbReference>
<organism evidence="5 6">
    <name type="scientific">Dichelobacter nodosus (strain VCS1703A)</name>
    <dbReference type="NCBI Taxonomy" id="246195"/>
    <lineage>
        <taxon>Bacteria</taxon>
        <taxon>Pseudomonadati</taxon>
        <taxon>Pseudomonadota</taxon>
        <taxon>Gammaproteobacteria</taxon>
        <taxon>Cardiobacteriales</taxon>
        <taxon>Cardiobacteriaceae</taxon>
        <taxon>Dichelobacter</taxon>
    </lineage>
</organism>
<comment type="caution">
    <text evidence="4">Lacks conserved residue(s) required for the propagation of feature annotation.</text>
</comment>
<dbReference type="InterPro" id="IPR003697">
    <property type="entry name" value="Maf-like"/>
</dbReference>
<dbReference type="GO" id="GO:0036221">
    <property type="term" value="F:UTP diphosphatase activity"/>
    <property type="evidence" value="ECO:0007669"/>
    <property type="project" value="RHEA"/>
</dbReference>
<feature type="active site" description="Proton acceptor" evidence="4">
    <location>
        <position position="84"/>
    </location>
</feature>
<dbReference type="HOGENOM" id="CLU_040416_0_0_6"/>
<sequence>MTNNEARGEQTSLNQSIDFILASTSPRRADLLRRAGYRFEIVAPAVEERIGKQETAADLVLRLATEKAKRVARDYPQRIIVAADTVVYQAPRIFGKPKDADEALAMLMQLSGSWHEVFTGFAVCTPTRCMQKVVTTRVKMVAAPAKWLIDYIATGEPFDKAGGYGIQGAGCVLIETIVGDFFNVMGLPMSALAAVLAELTIVPFKID</sequence>
<dbReference type="STRING" id="246195.DNO_0492"/>
<comment type="subcellular location">
    <subcellularLocation>
        <location evidence="4">Cytoplasm</location>
    </subcellularLocation>
</comment>
<dbReference type="GO" id="GO:0005737">
    <property type="term" value="C:cytoplasm"/>
    <property type="evidence" value="ECO:0007669"/>
    <property type="project" value="UniProtKB-SubCell"/>
</dbReference>
<dbReference type="EC" id="3.6.1.9" evidence="4"/>
<name>A5EVP8_DICNV</name>
<dbReference type="Proteomes" id="UP000000248">
    <property type="component" value="Chromosome"/>
</dbReference>
<dbReference type="CDD" id="cd00555">
    <property type="entry name" value="Maf"/>
    <property type="match status" value="1"/>
</dbReference>
<dbReference type="PANTHER" id="PTHR43213">
    <property type="entry name" value="BIFUNCTIONAL DTTP/UTP PYROPHOSPHATASE/METHYLTRANSFERASE PROTEIN-RELATED"/>
    <property type="match status" value="1"/>
</dbReference>